<dbReference type="AlphaFoldDB" id="A0A0W0XHR4"/>
<dbReference type="PATRIC" id="fig|29423.5.peg.223"/>
<proteinExistence type="predicted"/>
<gene>
    <name evidence="1" type="ORF">Loak_0218</name>
</gene>
<reference evidence="1 2" key="1">
    <citation type="submission" date="2015-11" db="EMBL/GenBank/DDBJ databases">
        <title>Genomic analysis of 38 Legionella species identifies large and diverse effector repertoires.</title>
        <authorList>
            <person name="Burstein D."/>
            <person name="Amaro F."/>
            <person name="Zusman T."/>
            <person name="Lifshitz Z."/>
            <person name="Cohen O."/>
            <person name="Gilbert J.A."/>
            <person name="Pupko T."/>
            <person name="Shuman H.A."/>
            <person name="Segal G."/>
        </authorList>
    </citation>
    <scope>NUCLEOTIDE SEQUENCE [LARGE SCALE GENOMIC DNA]</scope>
    <source>
        <strain evidence="1 2">Oak Ridge-10</strain>
    </source>
</reference>
<dbReference type="InterPro" id="IPR040808">
    <property type="entry name" value="DUF5630"/>
</dbReference>
<dbReference type="NCBIfam" id="NF045533">
    <property type="entry name" value="T4SS_MesI"/>
    <property type="match status" value="1"/>
</dbReference>
<dbReference type="Proteomes" id="UP000054858">
    <property type="component" value="Unassembled WGS sequence"/>
</dbReference>
<protein>
    <submittedName>
        <fullName evidence="1">Ankyrin repeat protein</fullName>
    </submittedName>
</protein>
<evidence type="ECO:0000313" key="1">
    <source>
        <dbReference type="EMBL" id="KTD44076.1"/>
    </source>
</evidence>
<dbReference type="EMBL" id="LNYP01000004">
    <property type="protein sequence ID" value="KTD44076.1"/>
    <property type="molecule type" value="Genomic_DNA"/>
</dbReference>
<sequence length="285" mass="32718">MSFFREKQFKAVDDLLTKNDYSAAIALMQLWAPASLALFQLQYPAHTSKLRQAEFDDFWQDCREKLRLPGHPEFRFQKQANLSDADFVSGYVFYLLALKNKEDKETYQTYMQQAISHKSVHALQALMHGLIIQESTSKEKYYELLSQAVLTIENVVKHHGTAGYLLLAKGYFRLAMIASECDDEARARSSAVFIFVLKALYLARFAEADSSAEIHNAFFGRGLSKGAPFDFERIDDMIDKCRDLLGDSLPRPMQEFIRTQAKHTYEQHRRSIEHSSPRVTATPVN</sequence>
<organism evidence="1 2">
    <name type="scientific">Legionella oakridgensis</name>
    <dbReference type="NCBI Taxonomy" id="29423"/>
    <lineage>
        <taxon>Bacteria</taxon>
        <taxon>Pseudomonadati</taxon>
        <taxon>Pseudomonadota</taxon>
        <taxon>Gammaproteobacteria</taxon>
        <taxon>Legionellales</taxon>
        <taxon>Legionellaceae</taxon>
        <taxon>Legionella</taxon>
    </lineage>
</organism>
<dbReference type="Pfam" id="PF18632">
    <property type="entry name" value="DUF5630"/>
    <property type="match status" value="1"/>
</dbReference>
<dbReference type="RefSeq" id="WP_058388790.1">
    <property type="nucleotide sequence ID" value="NZ_LCUA01000020.1"/>
</dbReference>
<name>A0A0W0XHR4_9GAMM</name>
<comment type="caution">
    <text evidence="1">The sequence shown here is derived from an EMBL/GenBank/DDBJ whole genome shotgun (WGS) entry which is preliminary data.</text>
</comment>
<evidence type="ECO:0000313" key="2">
    <source>
        <dbReference type="Proteomes" id="UP000054858"/>
    </source>
</evidence>
<accession>A0A0W0XHR4</accession>